<evidence type="ECO:0008006" key="3">
    <source>
        <dbReference type="Google" id="ProtNLM"/>
    </source>
</evidence>
<dbReference type="Proteomes" id="UP000237271">
    <property type="component" value="Unassembled WGS sequence"/>
</dbReference>
<dbReference type="AlphaFoldDB" id="A0A2P4YF20"/>
<keyword evidence="2" id="KW-1185">Reference proteome</keyword>
<gene>
    <name evidence="1" type="ORF">PHPALM_6340</name>
</gene>
<organism evidence="1 2">
    <name type="scientific">Phytophthora palmivora</name>
    <dbReference type="NCBI Taxonomy" id="4796"/>
    <lineage>
        <taxon>Eukaryota</taxon>
        <taxon>Sar</taxon>
        <taxon>Stramenopiles</taxon>
        <taxon>Oomycota</taxon>
        <taxon>Peronosporomycetes</taxon>
        <taxon>Peronosporales</taxon>
        <taxon>Peronosporaceae</taxon>
        <taxon>Phytophthora</taxon>
    </lineage>
</organism>
<accession>A0A2P4YF20</accession>
<reference evidence="1 2" key="1">
    <citation type="journal article" date="2017" name="Genome Biol. Evol.">
        <title>Phytophthora megakarya and P. palmivora, closely related causal agents of cacao black pod rot, underwent increases in genome sizes and gene numbers by different mechanisms.</title>
        <authorList>
            <person name="Ali S.S."/>
            <person name="Shao J."/>
            <person name="Lary D.J."/>
            <person name="Kronmiller B."/>
            <person name="Shen D."/>
            <person name="Strem M.D."/>
            <person name="Amoako-Attah I."/>
            <person name="Akrofi A.Y."/>
            <person name="Begoude B.A."/>
            <person name="Ten Hoopen G.M."/>
            <person name="Coulibaly K."/>
            <person name="Kebe B.I."/>
            <person name="Melnick R.L."/>
            <person name="Guiltinan M.J."/>
            <person name="Tyler B.M."/>
            <person name="Meinhardt L.W."/>
            <person name="Bailey B.A."/>
        </authorList>
    </citation>
    <scope>NUCLEOTIDE SEQUENCE [LARGE SCALE GENOMIC DNA]</scope>
    <source>
        <strain evidence="2">sbr112.9</strain>
    </source>
</reference>
<proteinExistence type="predicted"/>
<evidence type="ECO:0000313" key="1">
    <source>
        <dbReference type="EMBL" id="POM76420.1"/>
    </source>
</evidence>
<evidence type="ECO:0000313" key="2">
    <source>
        <dbReference type="Proteomes" id="UP000237271"/>
    </source>
</evidence>
<dbReference type="EMBL" id="NCKW01003446">
    <property type="protein sequence ID" value="POM76420.1"/>
    <property type="molecule type" value="Genomic_DNA"/>
</dbReference>
<sequence length="208" mass="24102">MLVEGALYISSEHDESAPVGAENVMAAVGFHADSNPFPRYENKSRAFINCIPEYFCDFDYCVFARVERSANRTKTQMNPIHGGWKRNEHATLSVTSCCLCIPFEHDWSSPSWSIEGIYYIRSKHKCGSKRLYQTRWLCGHIAACVYLVDVLDQKVILRGLPAQKQPSKRQKKARWFDRDELRRRRYSVDVLIKCLVDKLVHVINWSVL</sequence>
<protein>
    <recommendedName>
        <fullName evidence="3">SWIM-type domain-containing protein</fullName>
    </recommendedName>
</protein>
<comment type="caution">
    <text evidence="1">The sequence shown here is derived from an EMBL/GenBank/DDBJ whole genome shotgun (WGS) entry which is preliminary data.</text>
</comment>
<name>A0A2P4YF20_9STRA</name>